<dbReference type="InterPro" id="IPR021299">
    <property type="entry name" value="DUF2871"/>
</dbReference>
<protein>
    <submittedName>
        <fullName evidence="2">DUF2871 family protein</fullName>
    </submittedName>
</protein>
<dbReference type="EMBL" id="DVKI01000137">
    <property type="protein sequence ID" value="HIT17605.1"/>
    <property type="molecule type" value="Genomic_DNA"/>
</dbReference>
<name>A0A9D1KAV1_9FIRM</name>
<proteinExistence type="predicted"/>
<sequence length="41" mass="4887">MKRHIKFALIYAILAMVFGVFYREFTKAYDFIGDTALRQQI</sequence>
<keyword evidence="1" id="KW-1133">Transmembrane helix</keyword>
<dbReference type="Proteomes" id="UP000886893">
    <property type="component" value="Unassembled WGS sequence"/>
</dbReference>
<evidence type="ECO:0000313" key="3">
    <source>
        <dbReference type="Proteomes" id="UP000886893"/>
    </source>
</evidence>
<organism evidence="2 3">
    <name type="scientific">Candidatus Caccosoma faecigallinarum</name>
    <dbReference type="NCBI Taxonomy" id="2840720"/>
    <lineage>
        <taxon>Bacteria</taxon>
        <taxon>Bacillati</taxon>
        <taxon>Bacillota</taxon>
        <taxon>Bacillota incertae sedis</taxon>
        <taxon>Candidatus Caccosoma</taxon>
    </lineage>
</organism>
<evidence type="ECO:0000256" key="1">
    <source>
        <dbReference type="SAM" id="Phobius"/>
    </source>
</evidence>
<accession>A0A9D1KAV1</accession>
<reference evidence="2" key="1">
    <citation type="submission" date="2020-10" db="EMBL/GenBank/DDBJ databases">
        <authorList>
            <person name="Gilroy R."/>
        </authorList>
    </citation>
    <scope>NUCLEOTIDE SEQUENCE</scope>
    <source>
        <strain evidence="2">14508</strain>
    </source>
</reference>
<evidence type="ECO:0000313" key="2">
    <source>
        <dbReference type="EMBL" id="HIT17605.1"/>
    </source>
</evidence>
<dbReference type="Pfam" id="PF11070">
    <property type="entry name" value="DUF2871"/>
    <property type="match status" value="1"/>
</dbReference>
<gene>
    <name evidence="2" type="ORF">IAD04_04450</name>
</gene>
<reference evidence="2" key="2">
    <citation type="journal article" date="2021" name="PeerJ">
        <title>Extensive microbial diversity within the chicken gut microbiome revealed by metagenomics and culture.</title>
        <authorList>
            <person name="Gilroy R."/>
            <person name="Ravi A."/>
            <person name="Getino M."/>
            <person name="Pursley I."/>
            <person name="Horton D.L."/>
            <person name="Alikhan N.F."/>
            <person name="Baker D."/>
            <person name="Gharbi K."/>
            <person name="Hall N."/>
            <person name="Watson M."/>
            <person name="Adriaenssens E.M."/>
            <person name="Foster-Nyarko E."/>
            <person name="Jarju S."/>
            <person name="Secka A."/>
            <person name="Antonio M."/>
            <person name="Oren A."/>
            <person name="Chaudhuri R.R."/>
            <person name="La Ragione R."/>
            <person name="Hildebrand F."/>
            <person name="Pallen M.J."/>
        </authorList>
    </citation>
    <scope>NUCLEOTIDE SEQUENCE</scope>
    <source>
        <strain evidence="2">14508</strain>
    </source>
</reference>
<keyword evidence="1" id="KW-0472">Membrane</keyword>
<feature type="transmembrane region" description="Helical" evidence="1">
    <location>
        <begin position="7"/>
        <end position="25"/>
    </location>
</feature>
<comment type="caution">
    <text evidence="2">The sequence shown here is derived from an EMBL/GenBank/DDBJ whole genome shotgun (WGS) entry which is preliminary data.</text>
</comment>
<keyword evidence="1" id="KW-0812">Transmembrane</keyword>
<dbReference type="AlphaFoldDB" id="A0A9D1KAV1"/>